<keyword evidence="4" id="KW-1185">Reference proteome</keyword>
<dbReference type="FunCoup" id="A0A2K1IZ31">
    <property type="interactions" value="131"/>
</dbReference>
<dbReference type="Proteomes" id="UP000006727">
    <property type="component" value="Chromosome 19"/>
</dbReference>
<evidence type="ECO:0000313" key="4">
    <source>
        <dbReference type="Proteomes" id="UP000006727"/>
    </source>
</evidence>
<dbReference type="AlphaFoldDB" id="A0A2K1IZ31"/>
<dbReference type="EnsemblPlants" id="Pp3c19_20210V3.1">
    <property type="protein sequence ID" value="Pp3c19_20210V3.1"/>
    <property type="gene ID" value="Pp3c19_20210"/>
</dbReference>
<name>A0A2K1IZ31_PHYPA</name>
<evidence type="ECO:0000313" key="2">
    <source>
        <dbReference type="EMBL" id="PNR34542.1"/>
    </source>
</evidence>
<protein>
    <submittedName>
        <fullName evidence="2 3">Uncharacterized protein</fullName>
    </submittedName>
</protein>
<dbReference type="OMA" id="HYESKGM"/>
<sequence>MADRQLEASSSAAPRAGRKMPPPFKGPSPPGEGKKMARKSPAQLIAHYTAKGMDEKAASEKVIEDLQKALAFSFQSYPMQKMMVMDKQLRTNMDLFTQRLSVIEQKVDSKPTLRTVFGAGVAAGGLLRVMFDGVPHLMQAVARIRNDAASATSSSKI</sequence>
<feature type="compositionally biased region" description="Pro residues" evidence="1">
    <location>
        <begin position="20"/>
        <end position="30"/>
    </location>
</feature>
<dbReference type="EnsemblPlants" id="Pp3c19_20210V3.2">
    <property type="protein sequence ID" value="Pp3c19_20210V3.2"/>
    <property type="gene ID" value="Pp3c19_20210"/>
</dbReference>
<gene>
    <name evidence="3" type="primary">LOC112272737</name>
    <name evidence="2" type="ORF">PHYPA_024359</name>
</gene>
<dbReference type="EMBL" id="ABEU02000019">
    <property type="protein sequence ID" value="PNR34542.1"/>
    <property type="molecule type" value="Genomic_DNA"/>
</dbReference>
<reference evidence="2 4" key="1">
    <citation type="journal article" date="2008" name="Science">
        <title>The Physcomitrella genome reveals evolutionary insights into the conquest of land by plants.</title>
        <authorList>
            <person name="Rensing S."/>
            <person name="Lang D."/>
            <person name="Zimmer A."/>
            <person name="Terry A."/>
            <person name="Salamov A."/>
            <person name="Shapiro H."/>
            <person name="Nishiyama T."/>
            <person name="Perroud P.-F."/>
            <person name="Lindquist E."/>
            <person name="Kamisugi Y."/>
            <person name="Tanahashi T."/>
            <person name="Sakakibara K."/>
            <person name="Fujita T."/>
            <person name="Oishi K."/>
            <person name="Shin-I T."/>
            <person name="Kuroki Y."/>
            <person name="Toyoda A."/>
            <person name="Suzuki Y."/>
            <person name="Hashimoto A."/>
            <person name="Yamaguchi K."/>
            <person name="Sugano A."/>
            <person name="Kohara Y."/>
            <person name="Fujiyama A."/>
            <person name="Anterola A."/>
            <person name="Aoki S."/>
            <person name="Ashton N."/>
            <person name="Barbazuk W.B."/>
            <person name="Barker E."/>
            <person name="Bennetzen J."/>
            <person name="Bezanilla M."/>
            <person name="Blankenship R."/>
            <person name="Cho S.H."/>
            <person name="Dutcher S."/>
            <person name="Estelle M."/>
            <person name="Fawcett J.A."/>
            <person name="Gundlach H."/>
            <person name="Hanada K."/>
            <person name="Heyl A."/>
            <person name="Hicks K.A."/>
            <person name="Hugh J."/>
            <person name="Lohr M."/>
            <person name="Mayer K."/>
            <person name="Melkozernov A."/>
            <person name="Murata T."/>
            <person name="Nelson D."/>
            <person name="Pils B."/>
            <person name="Prigge M."/>
            <person name="Reiss B."/>
            <person name="Renner T."/>
            <person name="Rombauts S."/>
            <person name="Rushton P."/>
            <person name="Sanderfoot A."/>
            <person name="Schween G."/>
            <person name="Shiu S.-H."/>
            <person name="Stueber K."/>
            <person name="Theodoulou F.L."/>
            <person name="Tu H."/>
            <person name="Van de Peer Y."/>
            <person name="Verrier P.J."/>
            <person name="Waters E."/>
            <person name="Wood A."/>
            <person name="Yang L."/>
            <person name="Cove D."/>
            <person name="Cuming A."/>
            <person name="Hasebe M."/>
            <person name="Lucas S."/>
            <person name="Mishler D.B."/>
            <person name="Reski R."/>
            <person name="Grigoriev I."/>
            <person name="Quatrano R.S."/>
            <person name="Boore J.L."/>
        </authorList>
    </citation>
    <scope>NUCLEOTIDE SEQUENCE [LARGE SCALE GENOMIC DNA]</scope>
    <source>
        <strain evidence="3 4">cv. Gransden 2004</strain>
    </source>
</reference>
<dbReference type="PaxDb" id="3218-PP1S414_19V6.1"/>
<dbReference type="KEGG" id="ppp:112272737"/>
<dbReference type="Gramene" id="Pp3c19_20210V3.2">
    <property type="protein sequence ID" value="Pp3c19_20210V3.2"/>
    <property type="gene ID" value="Pp3c19_20210"/>
</dbReference>
<evidence type="ECO:0000313" key="3">
    <source>
        <dbReference type="EnsemblPlants" id="Pp3c19_20210V3.1"/>
    </source>
</evidence>
<proteinExistence type="predicted"/>
<dbReference type="RefSeq" id="XP_024356573.1">
    <property type="nucleotide sequence ID" value="XM_024500805.2"/>
</dbReference>
<dbReference type="OrthoDB" id="1908822at2759"/>
<reference evidence="3" key="3">
    <citation type="submission" date="2020-12" db="UniProtKB">
        <authorList>
            <consortium name="EnsemblPlants"/>
        </authorList>
    </citation>
    <scope>IDENTIFICATION</scope>
</reference>
<reference evidence="2 4" key="2">
    <citation type="journal article" date="2018" name="Plant J.">
        <title>The Physcomitrella patens chromosome-scale assembly reveals moss genome structure and evolution.</title>
        <authorList>
            <person name="Lang D."/>
            <person name="Ullrich K.K."/>
            <person name="Murat F."/>
            <person name="Fuchs J."/>
            <person name="Jenkins J."/>
            <person name="Haas F.B."/>
            <person name="Piednoel M."/>
            <person name="Gundlach H."/>
            <person name="Van Bel M."/>
            <person name="Meyberg R."/>
            <person name="Vives C."/>
            <person name="Morata J."/>
            <person name="Symeonidi A."/>
            <person name="Hiss M."/>
            <person name="Muchero W."/>
            <person name="Kamisugi Y."/>
            <person name="Saleh O."/>
            <person name="Blanc G."/>
            <person name="Decker E.L."/>
            <person name="van Gessel N."/>
            <person name="Grimwood J."/>
            <person name="Hayes R.D."/>
            <person name="Graham S.W."/>
            <person name="Gunter L.E."/>
            <person name="McDaniel S.F."/>
            <person name="Hoernstein S.N.W."/>
            <person name="Larsson A."/>
            <person name="Li F.W."/>
            <person name="Perroud P.F."/>
            <person name="Phillips J."/>
            <person name="Ranjan P."/>
            <person name="Rokshar D.S."/>
            <person name="Rothfels C.J."/>
            <person name="Schneider L."/>
            <person name="Shu S."/>
            <person name="Stevenson D.W."/>
            <person name="Thummler F."/>
            <person name="Tillich M."/>
            <person name="Villarreal Aguilar J.C."/>
            <person name="Widiez T."/>
            <person name="Wong G.K."/>
            <person name="Wymore A."/>
            <person name="Zhang Y."/>
            <person name="Zimmer A.D."/>
            <person name="Quatrano R.S."/>
            <person name="Mayer K.F.X."/>
            <person name="Goodstein D."/>
            <person name="Casacuberta J.M."/>
            <person name="Vandepoele K."/>
            <person name="Reski R."/>
            <person name="Cuming A.C."/>
            <person name="Tuskan G.A."/>
            <person name="Maumus F."/>
            <person name="Salse J."/>
            <person name="Schmutz J."/>
            <person name="Rensing S.A."/>
        </authorList>
    </citation>
    <scope>NUCLEOTIDE SEQUENCE [LARGE SCALE GENOMIC DNA]</scope>
    <source>
        <strain evidence="3 4">cv. Gransden 2004</strain>
    </source>
</reference>
<accession>A0A2K1IZ31</accession>
<feature type="region of interest" description="Disordered" evidence="1">
    <location>
        <begin position="1"/>
        <end position="40"/>
    </location>
</feature>
<organism evidence="2">
    <name type="scientific">Physcomitrium patens</name>
    <name type="common">Spreading-leaved earth moss</name>
    <name type="synonym">Physcomitrella patens</name>
    <dbReference type="NCBI Taxonomy" id="3218"/>
    <lineage>
        <taxon>Eukaryota</taxon>
        <taxon>Viridiplantae</taxon>
        <taxon>Streptophyta</taxon>
        <taxon>Embryophyta</taxon>
        <taxon>Bryophyta</taxon>
        <taxon>Bryophytina</taxon>
        <taxon>Bryopsida</taxon>
        <taxon>Funariidae</taxon>
        <taxon>Funariales</taxon>
        <taxon>Funariaceae</taxon>
        <taxon>Physcomitrium</taxon>
    </lineage>
</organism>
<evidence type="ECO:0000256" key="1">
    <source>
        <dbReference type="SAM" id="MobiDB-lite"/>
    </source>
</evidence>
<dbReference type="GeneID" id="112272737"/>
<dbReference type="Gramene" id="Pp3c19_20210V3.1">
    <property type="protein sequence ID" value="Pp3c19_20210V3.1"/>
    <property type="gene ID" value="Pp3c19_20210"/>
</dbReference>